<dbReference type="Gene3D" id="3.40.50.720">
    <property type="entry name" value="NAD(P)-binding Rossmann-like Domain"/>
    <property type="match status" value="1"/>
</dbReference>
<sequence>MYLITGATGNIGRSVVEQLHAEGHDVRALVRSASRAELLPDGIDIAVGDLDDAGSVAAALDGVGGVFLLHAGEGTSQTQIMIDAAHSTGVNRIVLLSSIGARLRPLPIIGATLAAREDLLVESGLDVTYLRPSGLSSNALRWAEGVREHNRVVDATDPGRVPVVDPDDVARVAALVLTEDGHVGDGYILNGPEALTSREQVGILSDVLERSIDFVDVTPEQLAQDSIKDGTPVQAAEAMQNLNELFRAGRAGVIADDVENLTGVAPRTFRDWCERHADAFR</sequence>
<dbReference type="Gene3D" id="3.90.25.10">
    <property type="entry name" value="UDP-galactose 4-epimerase, domain 1"/>
    <property type="match status" value="1"/>
</dbReference>
<dbReference type="AlphaFoldDB" id="A0A6G8Q0Z1"/>
<dbReference type="SUPFAM" id="SSF51735">
    <property type="entry name" value="NAD(P)-binding Rossmann-fold domains"/>
    <property type="match status" value="1"/>
</dbReference>
<dbReference type="InterPro" id="IPR016040">
    <property type="entry name" value="NAD(P)-bd_dom"/>
</dbReference>
<dbReference type="RefSeq" id="WP_166397812.1">
    <property type="nucleotide sequence ID" value="NZ_CP045121.1"/>
</dbReference>
<dbReference type="EMBL" id="CP045121">
    <property type="protein sequence ID" value="QIN80136.1"/>
    <property type="molecule type" value="Genomic_DNA"/>
</dbReference>
<dbReference type="PANTHER" id="PTHR43162:SF1">
    <property type="entry name" value="PRESTALK A DIFFERENTIATION PROTEIN A"/>
    <property type="match status" value="1"/>
</dbReference>
<keyword evidence="3" id="KW-1185">Reference proteome</keyword>
<evidence type="ECO:0000313" key="3">
    <source>
        <dbReference type="Proteomes" id="UP000502706"/>
    </source>
</evidence>
<dbReference type="InterPro" id="IPR036291">
    <property type="entry name" value="NAD(P)-bd_dom_sf"/>
</dbReference>
<reference evidence="2 3" key="1">
    <citation type="submission" date="2019-10" db="EMBL/GenBank/DDBJ databases">
        <title>Rubrobacter sp nov SCSIO 52915 isolated from a deep-sea sediment in the South China Sea.</title>
        <authorList>
            <person name="Chen R.W."/>
        </authorList>
    </citation>
    <scope>NUCLEOTIDE SEQUENCE [LARGE SCALE GENOMIC DNA]</scope>
    <source>
        <strain evidence="2 3">SCSIO 52915</strain>
    </source>
</reference>
<evidence type="ECO:0000313" key="2">
    <source>
        <dbReference type="EMBL" id="QIN80136.1"/>
    </source>
</evidence>
<proteinExistence type="predicted"/>
<accession>A0A6G8Q0Z1</accession>
<gene>
    <name evidence="2" type="ORF">GBA65_18230</name>
</gene>
<dbReference type="Pfam" id="PF13460">
    <property type="entry name" value="NAD_binding_10"/>
    <property type="match status" value="1"/>
</dbReference>
<feature type="domain" description="NAD(P)-binding" evidence="1">
    <location>
        <begin position="6"/>
        <end position="179"/>
    </location>
</feature>
<protein>
    <submittedName>
        <fullName evidence="2">NAD(P)H-binding protein</fullName>
    </submittedName>
</protein>
<name>A0A6G8Q0Z1_9ACTN</name>
<dbReference type="KEGG" id="rmar:GBA65_18230"/>
<organism evidence="2 3">
    <name type="scientific">Rubrobacter marinus</name>
    <dbReference type="NCBI Taxonomy" id="2653852"/>
    <lineage>
        <taxon>Bacteria</taxon>
        <taxon>Bacillati</taxon>
        <taxon>Actinomycetota</taxon>
        <taxon>Rubrobacteria</taxon>
        <taxon>Rubrobacterales</taxon>
        <taxon>Rubrobacteraceae</taxon>
        <taxon>Rubrobacter</taxon>
    </lineage>
</organism>
<dbReference type="Proteomes" id="UP000502706">
    <property type="component" value="Chromosome"/>
</dbReference>
<evidence type="ECO:0000259" key="1">
    <source>
        <dbReference type="Pfam" id="PF13460"/>
    </source>
</evidence>
<dbReference type="InterPro" id="IPR051604">
    <property type="entry name" value="Ergot_Alk_Oxidoreductase"/>
</dbReference>
<dbReference type="PANTHER" id="PTHR43162">
    <property type="match status" value="1"/>
</dbReference>